<dbReference type="EMBL" id="CP002364">
    <property type="protein sequence ID" value="ADW19415.1"/>
    <property type="molecule type" value="Genomic_DNA"/>
</dbReference>
<dbReference type="KEGG" id="dpr:Despr_3288"/>
<dbReference type="AlphaFoldDB" id="A0A7U3YPY9"/>
<dbReference type="Proteomes" id="UP000006365">
    <property type="component" value="Chromosome"/>
</dbReference>
<dbReference type="RefSeq" id="WP_015725939.1">
    <property type="nucleotide sequence ID" value="NC_014972.1"/>
</dbReference>
<organism evidence="1 2">
    <name type="scientific">Desulfobulbus propionicus (strain ATCC 33891 / DSM 2032 / VKM B-1956 / 1pr3)</name>
    <dbReference type="NCBI Taxonomy" id="577650"/>
    <lineage>
        <taxon>Bacteria</taxon>
        <taxon>Pseudomonadati</taxon>
        <taxon>Thermodesulfobacteriota</taxon>
        <taxon>Desulfobulbia</taxon>
        <taxon>Desulfobulbales</taxon>
        <taxon>Desulfobulbaceae</taxon>
        <taxon>Desulfobulbus</taxon>
    </lineage>
</organism>
<accession>A0A7U3YPY9</accession>
<evidence type="ECO:0000313" key="1">
    <source>
        <dbReference type="EMBL" id="ADW19415.1"/>
    </source>
</evidence>
<gene>
    <name evidence="1" type="ordered locus">Despr_3288</name>
</gene>
<reference evidence="1 2" key="1">
    <citation type="journal article" date="2011" name="Stand. Genomic Sci.">
        <title>Complete genome sequence of Desulfobulbus propionicus type strain (1pr3).</title>
        <authorList>
            <person name="Pagani I."/>
            <person name="Lapidus A."/>
            <person name="Nolan M."/>
            <person name="Lucas S."/>
            <person name="Hammon N."/>
            <person name="Deshpande S."/>
            <person name="Cheng J.F."/>
            <person name="Chertkov O."/>
            <person name="Davenport K."/>
            <person name="Tapia R."/>
            <person name="Han C."/>
            <person name="Goodwin L."/>
            <person name="Pitluck S."/>
            <person name="Liolios K."/>
            <person name="Mavromatis K."/>
            <person name="Ivanova N."/>
            <person name="Mikhailova N."/>
            <person name="Pati A."/>
            <person name="Chen A."/>
            <person name="Palaniappan K."/>
            <person name="Land M."/>
            <person name="Hauser L."/>
            <person name="Chang Y.J."/>
            <person name="Jeffries C.D."/>
            <person name="Detter J.C."/>
            <person name="Brambilla E."/>
            <person name="Kannan K.P."/>
            <person name="Djao O.D."/>
            <person name="Rohde M."/>
            <person name="Pukall R."/>
            <person name="Spring S."/>
            <person name="Goker M."/>
            <person name="Sikorski J."/>
            <person name="Woyke T."/>
            <person name="Bristow J."/>
            <person name="Eisen J.A."/>
            <person name="Markowitz V."/>
            <person name="Hugenholtz P."/>
            <person name="Kyrpides N.C."/>
            <person name="Klenk H.P."/>
        </authorList>
    </citation>
    <scope>NUCLEOTIDE SEQUENCE [LARGE SCALE GENOMIC DNA]</scope>
    <source>
        <strain evidence="2">ATCC 33891 / DSM 2032 / 1pr3</strain>
    </source>
</reference>
<evidence type="ECO:0000313" key="2">
    <source>
        <dbReference type="Proteomes" id="UP000006365"/>
    </source>
</evidence>
<protein>
    <submittedName>
        <fullName evidence="1">Uncharacterized protein</fullName>
    </submittedName>
</protein>
<sequence>MSGDTMKILQVYRSEPTEDVKKLVEILNRDRVADEFKLYIGEPNYDILVQKIFANDKTVCWW</sequence>
<keyword evidence="2" id="KW-1185">Reference proteome</keyword>
<name>A0A7U3YPY9_DESPD</name>
<proteinExistence type="predicted"/>